<evidence type="ECO:0000256" key="1">
    <source>
        <dbReference type="ARBA" id="ARBA00010996"/>
    </source>
</evidence>
<organism evidence="5 6">
    <name type="scientific">Azospira oryzae</name>
    <dbReference type="NCBI Taxonomy" id="146939"/>
    <lineage>
        <taxon>Bacteria</taxon>
        <taxon>Pseudomonadati</taxon>
        <taxon>Pseudomonadota</taxon>
        <taxon>Betaproteobacteria</taxon>
        <taxon>Rhodocyclales</taxon>
        <taxon>Rhodocyclaceae</taxon>
        <taxon>Azospira</taxon>
    </lineage>
</organism>
<evidence type="ECO:0000313" key="5">
    <source>
        <dbReference type="EMBL" id="RZT90512.1"/>
    </source>
</evidence>
<comment type="caution">
    <text evidence="5">The sequence shown here is derived from an EMBL/GenBank/DDBJ whole genome shotgun (WGS) entry which is preliminary data.</text>
</comment>
<dbReference type="InterPro" id="IPR036249">
    <property type="entry name" value="Thioredoxin-like_sf"/>
</dbReference>
<dbReference type="CDD" id="cd02968">
    <property type="entry name" value="SCO"/>
    <property type="match status" value="1"/>
</dbReference>
<evidence type="ECO:0000313" key="6">
    <source>
        <dbReference type="Proteomes" id="UP000292136"/>
    </source>
</evidence>
<evidence type="ECO:0000256" key="2">
    <source>
        <dbReference type="ARBA" id="ARBA00023008"/>
    </source>
</evidence>
<feature type="chain" id="PRO_5045816923" evidence="3">
    <location>
        <begin position="19"/>
        <end position="198"/>
    </location>
</feature>
<keyword evidence="3" id="KW-0732">Signal</keyword>
<accession>A0ABY0ISE6</accession>
<dbReference type="PANTHER" id="PTHR12151:SF25">
    <property type="entry name" value="LINALOOL DEHYDRATASE_ISOMERASE DOMAIN-CONTAINING PROTEIN"/>
    <property type="match status" value="1"/>
</dbReference>
<reference evidence="5 6" key="1">
    <citation type="submission" date="2019-02" db="EMBL/GenBank/DDBJ databases">
        <title>Genomic Encyclopedia of Type Strains, Phase IV (KMG-IV): sequencing the most valuable type-strain genomes for metagenomic binning, comparative biology and taxonomic classification.</title>
        <authorList>
            <person name="Goeker M."/>
        </authorList>
    </citation>
    <scope>NUCLEOTIDE SEQUENCE [LARGE SCALE GENOMIC DNA]</scope>
    <source>
        <strain evidence="5 6">DSM 21223</strain>
    </source>
</reference>
<dbReference type="PANTHER" id="PTHR12151">
    <property type="entry name" value="ELECTRON TRANSPORT PROTIN SCO1/SENC FAMILY MEMBER"/>
    <property type="match status" value="1"/>
</dbReference>
<gene>
    <name evidence="5" type="ORF">EV678_1329</name>
</gene>
<feature type="signal peptide" evidence="3">
    <location>
        <begin position="1"/>
        <end position="18"/>
    </location>
</feature>
<feature type="domain" description="Thioredoxin" evidence="4">
    <location>
        <begin position="33"/>
        <end position="195"/>
    </location>
</feature>
<dbReference type="InterPro" id="IPR003782">
    <property type="entry name" value="SCO1/SenC"/>
</dbReference>
<dbReference type="Pfam" id="PF02630">
    <property type="entry name" value="SCO1-SenC"/>
    <property type="match status" value="1"/>
</dbReference>
<dbReference type="SUPFAM" id="SSF52833">
    <property type="entry name" value="Thioredoxin-like"/>
    <property type="match status" value="1"/>
</dbReference>
<dbReference type="Proteomes" id="UP000292136">
    <property type="component" value="Unassembled WGS sequence"/>
</dbReference>
<dbReference type="InterPro" id="IPR013766">
    <property type="entry name" value="Thioredoxin_domain"/>
</dbReference>
<evidence type="ECO:0000256" key="3">
    <source>
        <dbReference type="SAM" id="SignalP"/>
    </source>
</evidence>
<dbReference type="RefSeq" id="WP_130458925.1">
    <property type="nucleotide sequence ID" value="NZ_SHKM01000001.1"/>
</dbReference>
<name>A0ABY0ISE6_9RHOO</name>
<evidence type="ECO:0000259" key="4">
    <source>
        <dbReference type="PROSITE" id="PS51352"/>
    </source>
</evidence>
<sequence>MRLIALLTILALAIPGLPGCSRDTPPAPGGLTLAAPPSGGDFSLDSADGRIATQNFRGQVVALYFGYTYCPDVCPTSLAALGSALEKLTPAELAQVQPLFISVDPERDSVARLKDYAVFFHPKLKGLTGTPAEIAAIAHAYGASYSRQEVKSEGGYVVDHSSFVYLLAPDGRLAASLPHGTTPEDMAAAMRRLLPQPK</sequence>
<comment type="similarity">
    <text evidence="1">Belongs to the SCO1/2 family.</text>
</comment>
<dbReference type="PROSITE" id="PS51352">
    <property type="entry name" value="THIOREDOXIN_2"/>
    <property type="match status" value="1"/>
</dbReference>
<keyword evidence="6" id="KW-1185">Reference proteome</keyword>
<protein>
    <submittedName>
        <fullName evidence="5">Protein SCO1/2</fullName>
    </submittedName>
</protein>
<keyword evidence="2" id="KW-0186">Copper</keyword>
<dbReference type="Gene3D" id="3.40.30.10">
    <property type="entry name" value="Glutaredoxin"/>
    <property type="match status" value="1"/>
</dbReference>
<dbReference type="EMBL" id="SHKM01000001">
    <property type="protein sequence ID" value="RZT90512.1"/>
    <property type="molecule type" value="Genomic_DNA"/>
</dbReference>
<proteinExistence type="inferred from homology"/>